<dbReference type="PANTHER" id="PTHR33753:SF2">
    <property type="entry name" value="GLYCOSIDE HYDROLASE FAMILY 7 PROTEIN"/>
    <property type="match status" value="1"/>
</dbReference>
<dbReference type="GO" id="GO:0030245">
    <property type="term" value="P:cellulose catabolic process"/>
    <property type="evidence" value="ECO:0007669"/>
    <property type="project" value="UniProtKB-KW"/>
</dbReference>
<protein>
    <recommendedName>
        <fullName evidence="9">Glucanase</fullName>
        <ecNumber evidence="9">3.2.1.-</ecNumber>
    </recommendedName>
</protein>
<organism evidence="12 13">
    <name type="scientific">Gymnopus androsaceus JB14</name>
    <dbReference type="NCBI Taxonomy" id="1447944"/>
    <lineage>
        <taxon>Eukaryota</taxon>
        <taxon>Fungi</taxon>
        <taxon>Dikarya</taxon>
        <taxon>Basidiomycota</taxon>
        <taxon>Agaricomycotina</taxon>
        <taxon>Agaricomycetes</taxon>
        <taxon>Agaricomycetidae</taxon>
        <taxon>Agaricales</taxon>
        <taxon>Marasmiineae</taxon>
        <taxon>Omphalotaceae</taxon>
        <taxon>Gymnopus</taxon>
    </lineage>
</organism>
<dbReference type="InterPro" id="IPR001722">
    <property type="entry name" value="Glyco_hydro_7"/>
</dbReference>
<keyword evidence="5 9" id="KW-0136">Cellulose degradation</keyword>
<evidence type="ECO:0000256" key="11">
    <source>
        <dbReference type="SAM" id="SignalP"/>
    </source>
</evidence>
<evidence type="ECO:0000313" key="12">
    <source>
        <dbReference type="EMBL" id="KAE9409473.1"/>
    </source>
</evidence>
<evidence type="ECO:0000256" key="3">
    <source>
        <dbReference type="ARBA" id="ARBA00022729"/>
    </source>
</evidence>
<proteinExistence type="inferred from homology"/>
<evidence type="ECO:0000256" key="6">
    <source>
        <dbReference type="ARBA" id="ARBA00023277"/>
    </source>
</evidence>
<dbReference type="EMBL" id="ML769387">
    <property type="protein sequence ID" value="KAE9409473.1"/>
    <property type="molecule type" value="Genomic_DNA"/>
</dbReference>
<keyword evidence="3 11" id="KW-0732">Signal</keyword>
<evidence type="ECO:0000256" key="4">
    <source>
        <dbReference type="ARBA" id="ARBA00022801"/>
    </source>
</evidence>
<reference evidence="12" key="1">
    <citation type="journal article" date="2019" name="Environ. Microbiol.">
        <title>Fungal ecological strategies reflected in gene transcription - a case study of two litter decomposers.</title>
        <authorList>
            <person name="Barbi F."/>
            <person name="Kohler A."/>
            <person name="Barry K."/>
            <person name="Baskaran P."/>
            <person name="Daum C."/>
            <person name="Fauchery L."/>
            <person name="Ihrmark K."/>
            <person name="Kuo A."/>
            <person name="LaButti K."/>
            <person name="Lipzen A."/>
            <person name="Morin E."/>
            <person name="Grigoriev I.V."/>
            <person name="Henrissat B."/>
            <person name="Lindahl B."/>
            <person name="Martin F."/>
        </authorList>
    </citation>
    <scope>NUCLEOTIDE SEQUENCE</scope>
    <source>
        <strain evidence="12">JB14</strain>
    </source>
</reference>
<dbReference type="FunFam" id="2.70.100.10:FF:000001">
    <property type="entry name" value="Glucanase"/>
    <property type="match status" value="1"/>
</dbReference>
<feature type="compositionally biased region" description="Polar residues" evidence="10">
    <location>
        <begin position="422"/>
        <end position="435"/>
    </location>
</feature>
<name>A0A6A4IIG6_9AGAR</name>
<sequence length="456" mass="48307">MFRSAALISFAFFAVAYGQQIGTLTPEVHPPLTWETCTASGCTTVDGSVVVDANWRYLHQVGSTTNCYDGNEWDFSICTSPTVCAAECALDGADYEETYGVTTTGDSLTLGYVTVSEQKNVGSRLYLMAAGSETEYEIFKLVNQEFTFTVDVSNLPCGINGALYFSQMDADGGVARFPTNKAGAQYGTGYCDSQCPQDIKFIDGVANIVDWTPNPQDPNDNSGTGSMGTCCVEMDIWEANSMSTALTAHSCTVTEQTSCTGTDCSAANATTGFCDQAGCDFNPFRLGVTDFYGPGMTVDTTQPFTVVTQFISSNNESTGTLSSINRLYVQNGNIIQNVNTNVAGITATNAISTEFCEQETTAFAETDTFDEKGGLAAMAEAFNTGMVLVMSIWDDTAVNMLWLDSDFPVGGTAPGDARGSCPVTSGDSATTEAESPNSNVIFSNIKFGAIGSTFSA</sequence>
<evidence type="ECO:0000256" key="10">
    <source>
        <dbReference type="SAM" id="MobiDB-lite"/>
    </source>
</evidence>
<dbReference type="OrthoDB" id="412382at2759"/>
<dbReference type="GO" id="GO:0016162">
    <property type="term" value="F:cellulose 1,4-beta-cellobiosidase activity"/>
    <property type="evidence" value="ECO:0007669"/>
    <property type="project" value="UniProtKB-EC"/>
</dbReference>
<evidence type="ECO:0000256" key="8">
    <source>
        <dbReference type="ARBA" id="ARBA00023326"/>
    </source>
</evidence>
<dbReference type="Gene3D" id="2.70.100.10">
    <property type="entry name" value="Glycoside hydrolase, family 7, domain"/>
    <property type="match status" value="1"/>
</dbReference>
<dbReference type="PRINTS" id="PR00734">
    <property type="entry name" value="GLHYDRLASE7"/>
</dbReference>
<dbReference type="Pfam" id="PF00840">
    <property type="entry name" value="Glyco_hydro_7"/>
    <property type="match status" value="1"/>
</dbReference>
<comment type="catalytic activity">
    <reaction evidence="1">
        <text>Hydrolysis of (1-&gt;4)-beta-D-glucosidic linkages in cellulose and cellotetraose, releasing cellobiose from the non-reducing ends of the chains.</text>
        <dbReference type="EC" id="3.2.1.91"/>
    </reaction>
</comment>
<dbReference type="PANTHER" id="PTHR33753">
    <property type="entry name" value="1,4-BETA-D-GLUCAN CELLOBIOHYDROLASE B"/>
    <property type="match status" value="1"/>
</dbReference>
<evidence type="ECO:0000313" key="13">
    <source>
        <dbReference type="Proteomes" id="UP000799118"/>
    </source>
</evidence>
<feature type="signal peptide" evidence="11">
    <location>
        <begin position="1"/>
        <end position="18"/>
    </location>
</feature>
<keyword evidence="4 9" id="KW-0378">Hydrolase</keyword>
<evidence type="ECO:0000256" key="5">
    <source>
        <dbReference type="ARBA" id="ARBA00023001"/>
    </source>
</evidence>
<dbReference type="EC" id="3.2.1.-" evidence="9"/>
<keyword evidence="8 9" id="KW-0624">Polysaccharide degradation</keyword>
<accession>A0A6A4IIG6</accession>
<dbReference type="Proteomes" id="UP000799118">
    <property type="component" value="Unassembled WGS sequence"/>
</dbReference>
<comment type="similarity">
    <text evidence="2 9">Belongs to the glycosyl hydrolase 7 (cellulase C) family.</text>
</comment>
<evidence type="ECO:0000256" key="2">
    <source>
        <dbReference type="ARBA" id="ARBA00006044"/>
    </source>
</evidence>
<keyword evidence="6" id="KW-0119">Carbohydrate metabolism</keyword>
<dbReference type="AlphaFoldDB" id="A0A6A4IIG6"/>
<gene>
    <name evidence="12" type="ORF">BT96DRAFT_525807</name>
</gene>
<evidence type="ECO:0000256" key="7">
    <source>
        <dbReference type="ARBA" id="ARBA00023295"/>
    </source>
</evidence>
<keyword evidence="13" id="KW-1185">Reference proteome</keyword>
<evidence type="ECO:0000256" key="1">
    <source>
        <dbReference type="ARBA" id="ARBA00001641"/>
    </source>
</evidence>
<dbReference type="SUPFAM" id="SSF49899">
    <property type="entry name" value="Concanavalin A-like lectins/glucanases"/>
    <property type="match status" value="1"/>
</dbReference>
<keyword evidence="7 9" id="KW-0326">Glycosidase</keyword>
<evidence type="ECO:0000256" key="9">
    <source>
        <dbReference type="RuleBase" id="RU361164"/>
    </source>
</evidence>
<dbReference type="CDD" id="cd07999">
    <property type="entry name" value="GH7_CBH_EG"/>
    <property type="match status" value="1"/>
</dbReference>
<feature type="region of interest" description="Disordered" evidence="10">
    <location>
        <begin position="414"/>
        <end position="435"/>
    </location>
</feature>
<feature type="chain" id="PRO_5025336052" description="Glucanase" evidence="11">
    <location>
        <begin position="19"/>
        <end position="456"/>
    </location>
</feature>
<dbReference type="InterPro" id="IPR013320">
    <property type="entry name" value="ConA-like_dom_sf"/>
</dbReference>
<dbReference type="InterPro" id="IPR037019">
    <property type="entry name" value="Glyco_hydro_7_sf"/>
</dbReference>